<name>A0ABV3V7W7_9MICC</name>
<comment type="similarity">
    <text evidence="1 3">Belongs to the TPP enzyme family.</text>
</comment>
<dbReference type="Pfam" id="PF00205">
    <property type="entry name" value="TPP_enzyme_M"/>
    <property type="match status" value="1"/>
</dbReference>
<dbReference type="SUPFAM" id="SSF52467">
    <property type="entry name" value="DHS-like NAD/FAD-binding domain"/>
    <property type="match status" value="1"/>
</dbReference>
<reference evidence="7 8" key="1">
    <citation type="journal article" date="2024" name="Fungal Genet. Biol.">
        <title>The porcine skin microbiome exhibits broad fungal antagonism.</title>
        <authorList>
            <person name="De La Cruz K.F."/>
            <person name="Townsend E.C."/>
            <person name="Alex Cheong J.Z."/>
            <person name="Salamzade R."/>
            <person name="Liu A."/>
            <person name="Sandstrom S."/>
            <person name="Davila E."/>
            <person name="Huang L."/>
            <person name="Xu K.H."/>
            <person name="Wu S.Y."/>
            <person name="Meudt J.J."/>
            <person name="Shanmuganayagam D."/>
            <person name="Gibson A.L.F."/>
            <person name="Kalan L.R."/>
        </authorList>
    </citation>
    <scope>NUCLEOTIDE SEQUENCE [LARGE SCALE GENOMIC DNA]</scope>
    <source>
        <strain evidence="7 8">LK2625</strain>
    </source>
</reference>
<gene>
    <name evidence="7" type="ORF">VVR66_14595</name>
</gene>
<dbReference type="Pfam" id="PF02775">
    <property type="entry name" value="TPP_enzyme_C"/>
    <property type="match status" value="1"/>
</dbReference>
<evidence type="ECO:0000256" key="3">
    <source>
        <dbReference type="RuleBase" id="RU362132"/>
    </source>
</evidence>
<dbReference type="CDD" id="cd00568">
    <property type="entry name" value="TPP_enzymes"/>
    <property type="match status" value="1"/>
</dbReference>
<dbReference type="InterPro" id="IPR029061">
    <property type="entry name" value="THDP-binding"/>
</dbReference>
<organism evidence="7 8">
    <name type="scientific">Kocuria carniphila</name>
    <dbReference type="NCBI Taxonomy" id="262208"/>
    <lineage>
        <taxon>Bacteria</taxon>
        <taxon>Bacillati</taxon>
        <taxon>Actinomycetota</taxon>
        <taxon>Actinomycetes</taxon>
        <taxon>Micrococcales</taxon>
        <taxon>Micrococcaceae</taxon>
        <taxon>Kocuria</taxon>
    </lineage>
</organism>
<keyword evidence="8" id="KW-1185">Reference proteome</keyword>
<dbReference type="SUPFAM" id="SSF52518">
    <property type="entry name" value="Thiamin diphosphate-binding fold (THDP-binding)"/>
    <property type="match status" value="2"/>
</dbReference>
<feature type="domain" description="Thiamine pyrophosphate enzyme TPP-binding" evidence="5">
    <location>
        <begin position="396"/>
        <end position="543"/>
    </location>
</feature>
<feature type="domain" description="Thiamine pyrophosphate enzyme central" evidence="4">
    <location>
        <begin position="198"/>
        <end position="326"/>
    </location>
</feature>
<evidence type="ECO:0000313" key="7">
    <source>
        <dbReference type="EMBL" id="MEX3595943.1"/>
    </source>
</evidence>
<dbReference type="RefSeq" id="WP_368630045.1">
    <property type="nucleotide sequence ID" value="NZ_JAYWLU010000019.1"/>
</dbReference>
<dbReference type="InterPro" id="IPR011766">
    <property type="entry name" value="TPP_enzyme_TPP-bd"/>
</dbReference>
<evidence type="ECO:0000259" key="6">
    <source>
        <dbReference type="Pfam" id="PF02776"/>
    </source>
</evidence>
<keyword evidence="2 3" id="KW-0786">Thiamine pyrophosphate</keyword>
<dbReference type="InterPro" id="IPR045229">
    <property type="entry name" value="TPP_enz"/>
</dbReference>
<accession>A0ABV3V7W7</accession>
<dbReference type="Gene3D" id="3.40.50.1220">
    <property type="entry name" value="TPP-binding domain"/>
    <property type="match status" value="1"/>
</dbReference>
<dbReference type="EMBL" id="JAYWLU010000019">
    <property type="protein sequence ID" value="MEX3595943.1"/>
    <property type="molecule type" value="Genomic_DNA"/>
</dbReference>
<proteinExistence type="inferred from homology"/>
<dbReference type="Gene3D" id="3.40.50.970">
    <property type="match status" value="2"/>
</dbReference>
<evidence type="ECO:0000313" key="8">
    <source>
        <dbReference type="Proteomes" id="UP001558481"/>
    </source>
</evidence>
<sequence>MTTEQNRPASDQPAEKTSVSTAVADVIAERSDHLFGLMGNGNAHVISHLTYQGFPFTSARHEVAAVTMADAYHRATGRIGAATVTYGAGFTNTYTGLAEARLARVPLVLVVGDAPTTGRRPFDIDQAGAASAVGVTTLVAGPDNAAAITHRAFDLAQQTVQPVIVAIPYDHATAPLTAQTKLEPLPDKPSWIAPGEELDRIASILRGAERPLILAGRGVLLGDAAGALQELGDRLGALFMTSVMATNALDSPWNLGIAGGFTREHRLDLAQQADVVLVVGASLNTFQSRYGTLFSPDARVIRIDNEPEAIMAHPQVTDYVRADLGPATAGLLARISAADAAATWRAAVPEVAGEEFRSADPVEDPSEFGPDGRLNPRAVVSALEEILPAERSVVMDGGHFIGWAPMYLSVPDPQAMVLVGTAFQSIGLGFGSAAGVSVARPERTTVFVTGDGGGLMGLADLETFVRATRRGVVVVLNDSAYGAELHQYASKGLDPKAMLIDEVDFSAMGQAMGADGAKVRSLAELSLLTDWLATHEEGVFVLDVAISQKVVAEFMSASLNAGKRL</sequence>
<dbReference type="PANTHER" id="PTHR18968">
    <property type="entry name" value="THIAMINE PYROPHOSPHATE ENZYMES"/>
    <property type="match status" value="1"/>
</dbReference>
<evidence type="ECO:0000256" key="1">
    <source>
        <dbReference type="ARBA" id="ARBA00007812"/>
    </source>
</evidence>
<dbReference type="PANTHER" id="PTHR18968:SF13">
    <property type="entry name" value="ACETOLACTATE SYNTHASE CATALYTIC SUBUNIT, MITOCHONDRIAL"/>
    <property type="match status" value="1"/>
</dbReference>
<protein>
    <submittedName>
        <fullName evidence="7">Thiamine pyrophosphate-binding protein</fullName>
    </submittedName>
</protein>
<dbReference type="InterPro" id="IPR029035">
    <property type="entry name" value="DHS-like_NAD/FAD-binding_dom"/>
</dbReference>
<dbReference type="Pfam" id="PF02776">
    <property type="entry name" value="TPP_enzyme_N"/>
    <property type="match status" value="1"/>
</dbReference>
<dbReference type="InterPro" id="IPR012000">
    <property type="entry name" value="Thiamin_PyroP_enz_cen_dom"/>
</dbReference>
<comment type="caution">
    <text evidence="7">The sequence shown here is derived from an EMBL/GenBank/DDBJ whole genome shotgun (WGS) entry which is preliminary data.</text>
</comment>
<evidence type="ECO:0000256" key="2">
    <source>
        <dbReference type="ARBA" id="ARBA00023052"/>
    </source>
</evidence>
<feature type="domain" description="Thiamine pyrophosphate enzyme N-terminal TPP-binding" evidence="6">
    <location>
        <begin position="19"/>
        <end position="120"/>
    </location>
</feature>
<dbReference type="CDD" id="cd07035">
    <property type="entry name" value="TPP_PYR_POX_like"/>
    <property type="match status" value="1"/>
</dbReference>
<dbReference type="Proteomes" id="UP001558481">
    <property type="component" value="Unassembled WGS sequence"/>
</dbReference>
<evidence type="ECO:0000259" key="4">
    <source>
        <dbReference type="Pfam" id="PF00205"/>
    </source>
</evidence>
<evidence type="ECO:0000259" key="5">
    <source>
        <dbReference type="Pfam" id="PF02775"/>
    </source>
</evidence>
<dbReference type="InterPro" id="IPR012001">
    <property type="entry name" value="Thiamin_PyroP_enz_TPP-bd_dom"/>
</dbReference>